<feature type="region of interest" description="Disordered" evidence="1">
    <location>
        <begin position="98"/>
        <end position="154"/>
    </location>
</feature>
<dbReference type="AlphaFoldDB" id="K3VHN1"/>
<evidence type="ECO:0000313" key="2">
    <source>
        <dbReference type="EMBL" id="EKJ73704.1"/>
    </source>
</evidence>
<name>K3VHN1_FUSPC</name>
<proteinExistence type="predicted"/>
<feature type="compositionally biased region" description="Acidic residues" evidence="1">
    <location>
        <begin position="125"/>
        <end position="152"/>
    </location>
</feature>
<keyword evidence="3" id="KW-1185">Reference proteome</keyword>
<dbReference type="RefSeq" id="XP_009257510.1">
    <property type="nucleotide sequence ID" value="XM_009259235.1"/>
</dbReference>
<feature type="compositionally biased region" description="Basic and acidic residues" evidence="1">
    <location>
        <begin position="41"/>
        <end position="57"/>
    </location>
</feature>
<evidence type="ECO:0000256" key="1">
    <source>
        <dbReference type="SAM" id="MobiDB-lite"/>
    </source>
</evidence>
<dbReference type="Proteomes" id="UP000007978">
    <property type="component" value="Chromosome 2"/>
</dbReference>
<dbReference type="EMBL" id="AFNW01000133">
    <property type="protein sequence ID" value="EKJ73704.1"/>
    <property type="molecule type" value="Genomic_DNA"/>
</dbReference>
<feature type="compositionally biased region" description="Polar residues" evidence="1">
    <location>
        <begin position="99"/>
        <end position="115"/>
    </location>
</feature>
<accession>K3VHN1</accession>
<dbReference type="GeneID" id="20364735"/>
<organism evidence="2 3">
    <name type="scientific">Fusarium pseudograminearum (strain CS3096)</name>
    <name type="common">Wheat and barley crown-rot fungus</name>
    <dbReference type="NCBI Taxonomy" id="1028729"/>
    <lineage>
        <taxon>Eukaryota</taxon>
        <taxon>Fungi</taxon>
        <taxon>Dikarya</taxon>
        <taxon>Ascomycota</taxon>
        <taxon>Pezizomycotina</taxon>
        <taxon>Sordariomycetes</taxon>
        <taxon>Hypocreomycetidae</taxon>
        <taxon>Hypocreales</taxon>
        <taxon>Nectriaceae</taxon>
        <taxon>Fusarium</taxon>
    </lineage>
</organism>
<evidence type="ECO:0000313" key="3">
    <source>
        <dbReference type="Proteomes" id="UP000007978"/>
    </source>
</evidence>
<dbReference type="OrthoDB" id="10378037at2759"/>
<sequence>MASGSAFVEQPDIDCEALDEALDESPLELFVSGEKPPVHSNEPKKQQTEKGKGKEIAENDTLPMVHESLTEEAEAEKAWNEQSGFSEPWRQLHEGVWTQFGTHTTPSNGEASTGEASAEHTGAEEALDDEASGEDVSGEEISTEEISTEEALTDQTNVAFSMDLPDVEEMDEEALAEFLYVFDLVKQDVAHLGRPKPIRRME</sequence>
<protein>
    <submittedName>
        <fullName evidence="2">Uncharacterized protein</fullName>
    </submittedName>
</protein>
<dbReference type="KEGG" id="fpu:FPSE_06117"/>
<gene>
    <name evidence="2" type="ORF">FPSE_06117</name>
</gene>
<reference evidence="2 3" key="1">
    <citation type="journal article" date="2012" name="PLoS Pathog.">
        <title>Comparative pathogenomics reveals horizontally acquired novel virulence genes in fungi infecting cereal hosts.</title>
        <authorList>
            <person name="Gardiner D.M."/>
            <person name="McDonald M.C."/>
            <person name="Covarelli L."/>
            <person name="Solomon P.S."/>
            <person name="Rusu A.G."/>
            <person name="Marshall M."/>
            <person name="Kazan K."/>
            <person name="Chakraborty S."/>
            <person name="McDonald B.A."/>
            <person name="Manners J.M."/>
        </authorList>
    </citation>
    <scope>NUCLEOTIDE SEQUENCE [LARGE SCALE GENOMIC DNA]</scope>
    <source>
        <strain evidence="2 3">CS3096</strain>
    </source>
</reference>
<dbReference type="HOGENOM" id="CLU_1454532_0_0_1"/>
<feature type="region of interest" description="Disordered" evidence="1">
    <location>
        <begin position="31"/>
        <end position="63"/>
    </location>
</feature>
<comment type="caution">
    <text evidence="2">The sequence shown here is derived from an EMBL/GenBank/DDBJ whole genome shotgun (WGS) entry which is preliminary data.</text>
</comment>